<evidence type="ECO:0000256" key="8">
    <source>
        <dbReference type="ARBA" id="ARBA00042890"/>
    </source>
</evidence>
<comment type="catalytic activity">
    <reaction evidence="1">
        <text>uridine(35) in tRNA(Tyr) = pseudouridine(35) in tRNA(Tyr)</text>
        <dbReference type="Rhea" id="RHEA:60556"/>
        <dbReference type="Rhea" id="RHEA-COMP:15607"/>
        <dbReference type="Rhea" id="RHEA-COMP:15608"/>
        <dbReference type="ChEBI" id="CHEBI:65314"/>
        <dbReference type="ChEBI" id="CHEBI:65315"/>
    </reaction>
</comment>
<organism evidence="12 13">
    <name type="scientific">Paracidovorax cattleyae</name>
    <dbReference type="NCBI Taxonomy" id="80868"/>
    <lineage>
        <taxon>Bacteria</taxon>
        <taxon>Pseudomonadati</taxon>
        <taxon>Pseudomonadota</taxon>
        <taxon>Betaproteobacteria</taxon>
        <taxon>Burkholderiales</taxon>
        <taxon>Comamonadaceae</taxon>
        <taxon>Paracidovorax</taxon>
    </lineage>
</organism>
<dbReference type="InterPro" id="IPR002942">
    <property type="entry name" value="S4_RNA-bd"/>
</dbReference>
<dbReference type="Gene3D" id="3.10.290.10">
    <property type="entry name" value="RNA-binding S4 domain"/>
    <property type="match status" value="1"/>
</dbReference>
<dbReference type="AlphaFoldDB" id="A0A1H0UHZ4"/>
<evidence type="ECO:0000313" key="12">
    <source>
        <dbReference type="EMBL" id="SDP65665.1"/>
    </source>
</evidence>
<dbReference type="PANTHER" id="PTHR47683">
    <property type="entry name" value="PSEUDOURIDINE SYNTHASE FAMILY PROTEIN-RELATED"/>
    <property type="match status" value="1"/>
</dbReference>
<dbReference type="PROSITE" id="PS50889">
    <property type="entry name" value="S4"/>
    <property type="match status" value="1"/>
</dbReference>
<evidence type="ECO:0000256" key="6">
    <source>
        <dbReference type="ARBA" id="ARBA00041697"/>
    </source>
</evidence>
<dbReference type="EMBL" id="FNJL01000020">
    <property type="protein sequence ID" value="SDP65665.1"/>
    <property type="molecule type" value="Genomic_DNA"/>
</dbReference>
<evidence type="ECO:0000313" key="13">
    <source>
        <dbReference type="Proteomes" id="UP000199317"/>
    </source>
</evidence>
<keyword evidence="10" id="KW-0694">RNA-binding</keyword>
<evidence type="ECO:0000256" key="3">
    <source>
        <dbReference type="ARBA" id="ARBA00038922"/>
    </source>
</evidence>
<dbReference type="Gene3D" id="3.30.2350.10">
    <property type="entry name" value="Pseudouridine synthase"/>
    <property type="match status" value="1"/>
</dbReference>
<proteinExistence type="predicted"/>
<keyword evidence="13" id="KW-1185">Reference proteome</keyword>
<evidence type="ECO:0000256" key="10">
    <source>
        <dbReference type="PROSITE-ProRule" id="PRU00182"/>
    </source>
</evidence>
<dbReference type="CDD" id="cd00165">
    <property type="entry name" value="S4"/>
    <property type="match status" value="1"/>
</dbReference>
<dbReference type="GO" id="GO:0006396">
    <property type="term" value="P:RNA processing"/>
    <property type="evidence" value="ECO:0007669"/>
    <property type="project" value="UniProtKB-ARBA"/>
</dbReference>
<evidence type="ECO:0000256" key="4">
    <source>
        <dbReference type="ARBA" id="ARBA00039989"/>
    </source>
</evidence>
<dbReference type="GO" id="GO:0001522">
    <property type="term" value="P:pseudouridine synthesis"/>
    <property type="evidence" value="ECO:0007669"/>
    <property type="project" value="InterPro"/>
</dbReference>
<dbReference type="Pfam" id="PF01479">
    <property type="entry name" value="S4"/>
    <property type="match status" value="1"/>
</dbReference>
<dbReference type="SUPFAM" id="SSF55120">
    <property type="entry name" value="Pseudouridine synthase"/>
    <property type="match status" value="1"/>
</dbReference>
<evidence type="ECO:0000256" key="5">
    <source>
        <dbReference type="ARBA" id="ARBA00041420"/>
    </source>
</evidence>
<feature type="domain" description="RNA-binding S4" evidence="11">
    <location>
        <begin position="17"/>
        <end position="82"/>
    </location>
</feature>
<dbReference type="RefSeq" id="WP_092836172.1">
    <property type="nucleotide sequence ID" value="NZ_CP028290.1"/>
</dbReference>
<dbReference type="InterPro" id="IPR020103">
    <property type="entry name" value="PsdUridine_synth_cat_dom_sf"/>
</dbReference>
<comment type="catalytic activity">
    <reaction evidence="2">
        <text>uridine(2604) in 23S rRNA = pseudouridine(2604) in 23S rRNA</text>
        <dbReference type="Rhea" id="RHEA:38875"/>
        <dbReference type="Rhea" id="RHEA-COMP:10093"/>
        <dbReference type="Rhea" id="RHEA-COMP:10094"/>
        <dbReference type="ChEBI" id="CHEBI:65314"/>
        <dbReference type="ChEBI" id="CHEBI:65315"/>
        <dbReference type="EC" id="5.4.99.21"/>
    </reaction>
</comment>
<dbReference type="InterPro" id="IPR036986">
    <property type="entry name" value="S4_RNA-bd_sf"/>
</dbReference>
<dbReference type="PANTHER" id="PTHR47683:SF2">
    <property type="entry name" value="RNA-BINDING S4 DOMAIN-CONTAINING PROTEIN"/>
    <property type="match status" value="1"/>
</dbReference>
<accession>A0A1H0UHZ4</accession>
<protein>
    <recommendedName>
        <fullName evidence="4">Dual-specificity RNA pseudouridine synthase RluF</fullName>
        <ecNumber evidence="3">5.4.99.21</ecNumber>
    </recommendedName>
    <alternativeName>
        <fullName evidence="6">23S rRNA pseudouridine(2604) synthase</fullName>
    </alternativeName>
    <alternativeName>
        <fullName evidence="8">Ribosomal large subunit pseudouridine synthase F</fullName>
    </alternativeName>
    <alternativeName>
        <fullName evidence="7">rRNA pseudouridylate synthase F</fullName>
    </alternativeName>
    <alternativeName>
        <fullName evidence="9">rRNA-uridine isomerase F</fullName>
    </alternativeName>
    <alternativeName>
        <fullName evidence="5">tRNA(Tyr) pseudouridine(35) synthase</fullName>
    </alternativeName>
</protein>
<dbReference type="GO" id="GO:0003723">
    <property type="term" value="F:RNA binding"/>
    <property type="evidence" value="ECO:0007669"/>
    <property type="project" value="UniProtKB-KW"/>
</dbReference>
<evidence type="ECO:0000259" key="11">
    <source>
        <dbReference type="SMART" id="SM00363"/>
    </source>
</evidence>
<dbReference type="SUPFAM" id="SSF55174">
    <property type="entry name" value="Alpha-L RNA-binding motif"/>
    <property type="match status" value="1"/>
</dbReference>
<dbReference type="OrthoDB" id="9807213at2"/>
<evidence type="ECO:0000256" key="7">
    <source>
        <dbReference type="ARBA" id="ARBA00042843"/>
    </source>
</evidence>
<dbReference type="SMART" id="SM00363">
    <property type="entry name" value="S4"/>
    <property type="match status" value="1"/>
</dbReference>
<dbReference type="GO" id="GO:0160138">
    <property type="term" value="F:23S rRNA pseudouridine(2604) synthase activity"/>
    <property type="evidence" value="ECO:0007669"/>
    <property type="project" value="UniProtKB-EC"/>
</dbReference>
<gene>
    <name evidence="12" type="ORF">SAMN04489708_1204</name>
</gene>
<sequence>MHDLSHNDTGAGEAGHIRLSKRVAEMRGCSRREAEWLIEGGWVQVDGRMTEAPGARVRPDQDVVVAQNAKAEEAPPVTLLLHKPAGWEAGIGQGPAGDPRQARSGGAPDAGTLLEPGHRYVGDSPPVRVLQRHFRQQECFTPLADAASGLVVYTQDRRMARRLAEDIELLEQECIASVEGRIAEGGLERLCRGLEFNGRPLPPARVSWQSETRLRFALKGIRPGQIPAMCEAVGLQVTALKRLRIGRVSLARVPEGQWRYLLPWERF</sequence>
<evidence type="ECO:0000256" key="1">
    <source>
        <dbReference type="ARBA" id="ARBA00036390"/>
    </source>
</evidence>
<name>A0A1H0UHZ4_9BURK</name>
<dbReference type="InterPro" id="IPR050343">
    <property type="entry name" value="RsuA_PseudoU_synthase"/>
</dbReference>
<evidence type="ECO:0000256" key="2">
    <source>
        <dbReference type="ARBA" id="ARBA00036535"/>
    </source>
</evidence>
<dbReference type="EC" id="5.4.99.21" evidence="3"/>
<evidence type="ECO:0000256" key="9">
    <source>
        <dbReference type="ARBA" id="ARBA00043147"/>
    </source>
</evidence>
<reference evidence="13" key="1">
    <citation type="submission" date="2016-10" db="EMBL/GenBank/DDBJ databases">
        <authorList>
            <person name="Varghese N."/>
            <person name="Submissions S."/>
        </authorList>
    </citation>
    <scope>NUCLEOTIDE SEQUENCE [LARGE SCALE GENOMIC DNA]</scope>
    <source>
        <strain evidence="13">DSM 17101</strain>
    </source>
</reference>
<dbReference type="Proteomes" id="UP000199317">
    <property type="component" value="Unassembled WGS sequence"/>
</dbReference>